<dbReference type="WBParaSite" id="nRc.2.0.1.t11973-RA">
    <property type="protein sequence ID" value="nRc.2.0.1.t11973-RA"/>
    <property type="gene ID" value="nRc.2.0.1.g11973"/>
</dbReference>
<organism evidence="1 2">
    <name type="scientific">Romanomermis culicivorax</name>
    <name type="common">Nematode worm</name>
    <dbReference type="NCBI Taxonomy" id="13658"/>
    <lineage>
        <taxon>Eukaryota</taxon>
        <taxon>Metazoa</taxon>
        <taxon>Ecdysozoa</taxon>
        <taxon>Nematoda</taxon>
        <taxon>Enoplea</taxon>
        <taxon>Dorylaimia</taxon>
        <taxon>Mermithida</taxon>
        <taxon>Mermithoidea</taxon>
        <taxon>Mermithidae</taxon>
        <taxon>Romanomermis</taxon>
    </lineage>
</organism>
<keyword evidence="1" id="KW-1185">Reference proteome</keyword>
<protein>
    <submittedName>
        <fullName evidence="2">Uncharacterized protein</fullName>
    </submittedName>
</protein>
<dbReference type="AlphaFoldDB" id="A0A915IDV0"/>
<sequence>MIMMAENIDTVNTCRMKAQRNITLIDTQPEHPSNSKDWQKKIEWASTLKGDQLQNEELESQQPLTADSERMIEEPITLRQAQMASVQQQQR</sequence>
<evidence type="ECO:0000313" key="1">
    <source>
        <dbReference type="Proteomes" id="UP000887565"/>
    </source>
</evidence>
<accession>A0A915IDV0</accession>
<proteinExistence type="predicted"/>
<reference evidence="2" key="1">
    <citation type="submission" date="2022-11" db="UniProtKB">
        <authorList>
            <consortium name="WormBaseParasite"/>
        </authorList>
    </citation>
    <scope>IDENTIFICATION</scope>
</reference>
<name>A0A915IDV0_ROMCU</name>
<evidence type="ECO:0000313" key="2">
    <source>
        <dbReference type="WBParaSite" id="nRc.2.0.1.t11973-RA"/>
    </source>
</evidence>
<dbReference type="Proteomes" id="UP000887565">
    <property type="component" value="Unplaced"/>
</dbReference>